<feature type="compositionally biased region" description="Polar residues" evidence="2">
    <location>
        <begin position="336"/>
        <end position="350"/>
    </location>
</feature>
<evidence type="ECO:0000313" key="4">
    <source>
        <dbReference type="Proteomes" id="UP000422736"/>
    </source>
</evidence>
<dbReference type="EMBL" id="CP015061">
    <property type="protein sequence ID" value="QGN18081.1"/>
    <property type="molecule type" value="Genomic_DNA"/>
</dbReference>
<dbReference type="PANTHER" id="PTHR16487:SF0">
    <property type="entry name" value="PROTEIN PHOSPHATASE 4 REGULATORY SUBUNIT 2-RELATED"/>
    <property type="match status" value="1"/>
</dbReference>
<comment type="similarity">
    <text evidence="1">Belongs to the PPP4R2 family.</text>
</comment>
<evidence type="ECO:0000313" key="3">
    <source>
        <dbReference type="EMBL" id="QGN18081.1"/>
    </source>
</evidence>
<gene>
    <name evidence="3" type="primary">PSY4</name>
    <name evidence="3" type="ORF">FIM1_4400</name>
</gene>
<name>A0ABX6F204_KLUMA</name>
<feature type="compositionally biased region" description="Basic and acidic residues" evidence="2">
    <location>
        <begin position="369"/>
        <end position="386"/>
    </location>
</feature>
<accession>A0ABX6F204</accession>
<reference evidence="3 4" key="2">
    <citation type="submission" date="2019-11" db="EMBL/GenBank/DDBJ databases">
        <authorList>
            <person name="Lu H."/>
        </authorList>
    </citation>
    <scope>NUCLEOTIDE SEQUENCE [LARGE SCALE GENOMIC DNA]</scope>
    <source>
        <strain evidence="3 4">FIM1</strain>
    </source>
</reference>
<feature type="region of interest" description="Disordered" evidence="2">
    <location>
        <begin position="212"/>
        <end position="281"/>
    </location>
</feature>
<dbReference type="Pfam" id="PF09184">
    <property type="entry name" value="PPP4R2"/>
    <property type="match status" value="1"/>
</dbReference>
<feature type="compositionally biased region" description="Acidic residues" evidence="2">
    <location>
        <begin position="212"/>
        <end position="243"/>
    </location>
</feature>
<sequence>MMGIRSKQLYDRLSTIVIDKDLSIFNEIPSSEFLPELCMHFSETIPKDIFEYEEDSHEDLLRRLKELSEYLEAKFAKRDKYPFTIQRICELSYHPLEYFRVDALGKFVSALEKCCFVNTDWTLKLGEVSPNTDPLEDVSLVPIDWPETNKEGSQSLGNLLAKIEAIVAVNFGFDDFEDEDEDDGEDEDGDGNARHSYGNNKRDVLIERYEEFDDDDYEHDDEEYNDEESTSSDSSDDDDDKEGGEEQSHDQGKKNEEVGTYSIEFSKSIDGVQTESSSIEDVIEDDNESVLSRKRNVTELDDYQYNEVKEGTRLITTPKKSKVPANELGSDVVSPVVSNQENATTTSTNDAARINELGSPETSTSEVTQSEKNELSTSPLHDRTRS</sequence>
<evidence type="ECO:0000256" key="1">
    <source>
        <dbReference type="ARBA" id="ARBA00009207"/>
    </source>
</evidence>
<keyword evidence="4" id="KW-1185">Reference proteome</keyword>
<feature type="compositionally biased region" description="Basic and acidic residues" evidence="2">
    <location>
        <begin position="244"/>
        <end position="257"/>
    </location>
</feature>
<evidence type="ECO:0000256" key="2">
    <source>
        <dbReference type="SAM" id="MobiDB-lite"/>
    </source>
</evidence>
<reference evidence="3 4" key="1">
    <citation type="submission" date="2016-03" db="EMBL/GenBank/DDBJ databases">
        <title>How can Kluyveromyces marxianus grow so fast - potential evolutionary course in Saccharomyces Complex revealed by comparative genomics.</title>
        <authorList>
            <person name="Mo W."/>
            <person name="Lu W."/>
            <person name="Yang X."/>
            <person name="Qi J."/>
            <person name="Lv H."/>
        </authorList>
    </citation>
    <scope>NUCLEOTIDE SEQUENCE [LARGE SCALE GENOMIC DNA]</scope>
    <source>
        <strain evidence="3 4">FIM1</strain>
    </source>
</reference>
<organism evidence="3 4">
    <name type="scientific">Kluyveromyces marxianus</name>
    <name type="common">Yeast</name>
    <name type="synonym">Candida kefyr</name>
    <dbReference type="NCBI Taxonomy" id="4911"/>
    <lineage>
        <taxon>Eukaryota</taxon>
        <taxon>Fungi</taxon>
        <taxon>Dikarya</taxon>
        <taxon>Ascomycota</taxon>
        <taxon>Saccharomycotina</taxon>
        <taxon>Saccharomycetes</taxon>
        <taxon>Saccharomycetales</taxon>
        <taxon>Saccharomycetaceae</taxon>
        <taxon>Kluyveromyces</taxon>
    </lineage>
</organism>
<dbReference type="Proteomes" id="UP000422736">
    <property type="component" value="Chromosome 7"/>
</dbReference>
<feature type="compositionally biased region" description="Acidic residues" evidence="2">
    <location>
        <begin position="175"/>
        <end position="190"/>
    </location>
</feature>
<dbReference type="InterPro" id="IPR015267">
    <property type="entry name" value="PPP4R2"/>
</dbReference>
<dbReference type="PANTHER" id="PTHR16487">
    <property type="entry name" value="PPP4R2-RELATED PROTEIN"/>
    <property type="match status" value="1"/>
</dbReference>
<protein>
    <submittedName>
        <fullName evidence="3">Serine/threonine-protein phosphatase 4 regulatory subunit 2</fullName>
    </submittedName>
</protein>
<feature type="region of interest" description="Disordered" evidence="2">
    <location>
        <begin position="319"/>
        <end position="386"/>
    </location>
</feature>
<proteinExistence type="inferred from homology"/>
<feature type="region of interest" description="Disordered" evidence="2">
    <location>
        <begin position="175"/>
        <end position="199"/>
    </location>
</feature>